<dbReference type="RefSeq" id="WP_090393005.1">
    <property type="nucleotide sequence ID" value="NZ_FMZO01000022.1"/>
</dbReference>
<accession>A0A1G7A8S8</accession>
<organism evidence="1 2">
    <name type="scientific">Niabella drilacis (strain DSM 25811 / CCM 8410 / CCUG 62505 / LMG 26954 / E90)</name>
    <dbReference type="NCBI Taxonomy" id="1285928"/>
    <lineage>
        <taxon>Bacteria</taxon>
        <taxon>Pseudomonadati</taxon>
        <taxon>Bacteroidota</taxon>
        <taxon>Chitinophagia</taxon>
        <taxon>Chitinophagales</taxon>
        <taxon>Chitinophagaceae</taxon>
        <taxon>Niabella</taxon>
    </lineage>
</organism>
<protein>
    <submittedName>
        <fullName evidence="1">Uncharacterized protein</fullName>
    </submittedName>
</protein>
<keyword evidence="2" id="KW-1185">Reference proteome</keyword>
<evidence type="ECO:0000313" key="1">
    <source>
        <dbReference type="EMBL" id="SDE11073.1"/>
    </source>
</evidence>
<name>A0A1G7A8S8_NIADE</name>
<dbReference type="Proteomes" id="UP000198757">
    <property type="component" value="Unassembled WGS sequence"/>
</dbReference>
<dbReference type="EMBL" id="FMZO01000022">
    <property type="protein sequence ID" value="SDE11073.1"/>
    <property type="molecule type" value="Genomic_DNA"/>
</dbReference>
<sequence length="193" mass="22929">MLKHLLLIIITTVSIGATQAQTASPKYRLLVYGLPNFLRQNAEDVIAHKWGIEFYPVGDCTTPQEIADSAEKHNTAVKALIAKKYGRQWNRRFDKEVNAEFARQQQIIEWIESLDYVKKKKAEMEANEEIFFNLLTPIPHTYKYDVQIRGWEKHNNDDVFYRVYRFEVDYKNRRVKLVSDKKEKLDDKRYIKE</sequence>
<dbReference type="OrthoDB" id="676237at2"/>
<reference evidence="2" key="1">
    <citation type="submission" date="2016-10" db="EMBL/GenBank/DDBJ databases">
        <authorList>
            <person name="Varghese N."/>
            <person name="Submissions S."/>
        </authorList>
    </citation>
    <scope>NUCLEOTIDE SEQUENCE [LARGE SCALE GENOMIC DNA]</scope>
    <source>
        <strain evidence="2">DSM 25811 / CCM 8410 / LMG 26954 / E90</strain>
    </source>
</reference>
<gene>
    <name evidence="1" type="ORF">SAMN04487894_1221</name>
</gene>
<proteinExistence type="predicted"/>
<dbReference type="AlphaFoldDB" id="A0A1G7A8S8"/>
<evidence type="ECO:0000313" key="2">
    <source>
        <dbReference type="Proteomes" id="UP000198757"/>
    </source>
</evidence>
<dbReference type="STRING" id="1285928.SAMN04487894_1221"/>